<feature type="domain" description="Aminoglycoside phosphotransferase" evidence="1">
    <location>
        <begin position="221"/>
        <end position="347"/>
    </location>
</feature>
<organism evidence="2 3">
    <name type="scientific">Candidatus Korobacter versatilis</name>
    <dbReference type="NCBI Taxonomy" id="658062"/>
    <lineage>
        <taxon>Bacteria</taxon>
        <taxon>Pseudomonadati</taxon>
        <taxon>Acidobacteriota</taxon>
        <taxon>Terriglobia</taxon>
        <taxon>Terriglobales</taxon>
        <taxon>Candidatus Korobacteraceae</taxon>
        <taxon>Candidatus Korobacter</taxon>
    </lineage>
</organism>
<accession>A0A932EQH8</accession>
<name>A0A932EQH8_9BACT</name>
<evidence type="ECO:0000313" key="2">
    <source>
        <dbReference type="EMBL" id="MBI2678898.1"/>
    </source>
</evidence>
<dbReference type="Proteomes" id="UP000779809">
    <property type="component" value="Unassembled WGS sequence"/>
</dbReference>
<comment type="caution">
    <text evidence="2">The sequence shown here is derived from an EMBL/GenBank/DDBJ whole genome shotgun (WGS) entry which is preliminary data.</text>
</comment>
<reference evidence="2" key="1">
    <citation type="submission" date="2020-07" db="EMBL/GenBank/DDBJ databases">
        <title>Huge and variable diversity of episymbiotic CPR bacteria and DPANN archaea in groundwater ecosystems.</title>
        <authorList>
            <person name="He C.Y."/>
            <person name="Keren R."/>
            <person name="Whittaker M."/>
            <person name="Farag I.F."/>
            <person name="Doudna J."/>
            <person name="Cate J.H.D."/>
            <person name="Banfield J.F."/>
        </authorList>
    </citation>
    <scope>NUCLEOTIDE SEQUENCE</scope>
    <source>
        <strain evidence="2">NC_groundwater_580_Pr5_B-0.1um_64_19</strain>
    </source>
</reference>
<protein>
    <submittedName>
        <fullName evidence="2">Phosphotransferase</fullName>
    </submittedName>
</protein>
<dbReference type="SUPFAM" id="SSF56112">
    <property type="entry name" value="Protein kinase-like (PK-like)"/>
    <property type="match status" value="1"/>
</dbReference>
<dbReference type="AlphaFoldDB" id="A0A932EQH8"/>
<gene>
    <name evidence="2" type="ORF">HYX28_08955</name>
</gene>
<dbReference type="InterPro" id="IPR002575">
    <property type="entry name" value="Aminoglycoside_PTrfase"/>
</dbReference>
<proteinExistence type="predicted"/>
<evidence type="ECO:0000259" key="1">
    <source>
        <dbReference type="Pfam" id="PF01636"/>
    </source>
</evidence>
<dbReference type="Gene3D" id="3.90.1200.10">
    <property type="match status" value="1"/>
</dbReference>
<dbReference type="Pfam" id="PF01636">
    <property type="entry name" value="APH"/>
    <property type="match status" value="1"/>
</dbReference>
<dbReference type="InterPro" id="IPR011009">
    <property type="entry name" value="Kinase-like_dom_sf"/>
</dbReference>
<evidence type="ECO:0000313" key="3">
    <source>
        <dbReference type="Proteomes" id="UP000779809"/>
    </source>
</evidence>
<sequence length="413" mass="47225">MAAPAAAAKSIYQVSPEGYLEFSPAFFEQCMRAYLEDPSLAVSAVRYLGEVGVTATTRMKYSGEPGANKDTLVGLFHYGIDYTSKGTARSVEVLVKSKTHYLELCERLAGVLAKSGIALPGLAARLAETELYNTHMKEIQVFRMQRGDPAFRRVLPAVYGTYVDDAARQYMVLEEFLAGAYVMKDYTDITFWDNEVTEKALRDFSRLHAAYYGKTDALVAQGWLGPTMDAARMQRLAPLWTAYAERMRAFVNRLFDQQYLDLHFRWIETIPEWWGKIDALQKTLIFDDAQIRNVAVRSPGKDPQLVLFDWECAAIQLPQRDLVEFMSYTISERTTPEEIDALIEAARAQLETSSQQKIDPRTWWEGCLYSIYDFHVNRMACQLVLHLTLTRPDIERVFRASLRILERAQRRLA</sequence>
<dbReference type="EMBL" id="JACPNR010000011">
    <property type="protein sequence ID" value="MBI2678898.1"/>
    <property type="molecule type" value="Genomic_DNA"/>
</dbReference>